<sequence length="372" mass="38649">MEFTYETSPARVVFGRGTVRTALPDEIARLGADRVMVVTGASHQALAHASVEPFADAVVSFFTEVEEHVPVAVAQRAVARAREARADLLLSIGGGSTTGTAKVVARELRVPILAVPTTYSGSEATPVWGTTREGRKETGTDPAVRPRTVVLDPDLTDRLPRDLAVGSGLNALAHVVEAHWAPGANPISSAMADEAMRSLASGLRGIGPESLARAQAPEKALTDPVSVWAGSPTAAGELLLYGAYLAGATFASTGSGLHHKICHVLGGAFRLPHAALHAVLLPQVLAFNAPAVPRVAARIARALEAEEAVSGLRGLAASIGAPRTLAQIGLLYRQLDEAIDRVSAALPVDNPRPVGKNEIRAILTAAYGEDAG</sequence>
<keyword evidence="3" id="KW-0520">NAD</keyword>
<dbReference type="CDD" id="cd08177">
    <property type="entry name" value="MAR"/>
    <property type="match status" value="1"/>
</dbReference>
<feature type="domain" description="Alcohol dehydrogenase iron-type/glycerol dehydrogenase GldA" evidence="5">
    <location>
        <begin position="9"/>
        <end position="153"/>
    </location>
</feature>
<reference evidence="8" key="1">
    <citation type="journal article" date="2019" name="Int. J. Syst. Evol. Microbiol.">
        <title>The Global Catalogue of Microorganisms (GCM) 10K type strain sequencing project: providing services to taxonomists for standard genome sequencing and annotation.</title>
        <authorList>
            <consortium name="The Broad Institute Genomics Platform"/>
            <consortium name="The Broad Institute Genome Sequencing Center for Infectious Disease"/>
            <person name="Wu L."/>
            <person name="Ma J."/>
        </authorList>
    </citation>
    <scope>NUCLEOTIDE SEQUENCE [LARGE SCALE GENOMIC DNA]</scope>
    <source>
        <strain evidence="8">JCM 17459</strain>
    </source>
</reference>
<dbReference type="Proteomes" id="UP001499841">
    <property type="component" value="Unassembled WGS sequence"/>
</dbReference>
<evidence type="ECO:0000313" key="8">
    <source>
        <dbReference type="Proteomes" id="UP001499841"/>
    </source>
</evidence>
<dbReference type="PANTHER" id="PTHR11496">
    <property type="entry name" value="ALCOHOL DEHYDROGENASE"/>
    <property type="match status" value="1"/>
</dbReference>
<dbReference type="Pfam" id="PF00465">
    <property type="entry name" value="Fe-ADH"/>
    <property type="match status" value="1"/>
</dbReference>
<evidence type="ECO:0000259" key="5">
    <source>
        <dbReference type="Pfam" id="PF00465"/>
    </source>
</evidence>
<dbReference type="InterPro" id="IPR039697">
    <property type="entry name" value="Alcohol_dehydrogenase_Fe"/>
</dbReference>
<comment type="similarity">
    <text evidence="1">Belongs to the iron-containing alcohol dehydrogenase family.</text>
</comment>
<proteinExistence type="inferred from homology"/>
<feature type="region of interest" description="Disordered" evidence="4">
    <location>
        <begin position="124"/>
        <end position="143"/>
    </location>
</feature>
<dbReference type="PANTHER" id="PTHR11496:SF102">
    <property type="entry name" value="ALCOHOL DEHYDROGENASE 4"/>
    <property type="match status" value="1"/>
</dbReference>
<dbReference type="InterPro" id="IPR034786">
    <property type="entry name" value="MAR"/>
</dbReference>
<comment type="caution">
    <text evidence="7">The sequence shown here is derived from an EMBL/GenBank/DDBJ whole genome shotgun (WGS) entry which is preliminary data.</text>
</comment>
<dbReference type="Gene3D" id="1.20.1090.10">
    <property type="entry name" value="Dehydroquinate synthase-like - alpha domain"/>
    <property type="match status" value="1"/>
</dbReference>
<dbReference type="Pfam" id="PF25137">
    <property type="entry name" value="ADH_Fe_C"/>
    <property type="match status" value="1"/>
</dbReference>
<accession>A0ABP8EX07</accession>
<evidence type="ECO:0000256" key="4">
    <source>
        <dbReference type="SAM" id="MobiDB-lite"/>
    </source>
</evidence>
<evidence type="ECO:0000259" key="6">
    <source>
        <dbReference type="Pfam" id="PF25137"/>
    </source>
</evidence>
<gene>
    <name evidence="7" type="ORF">GCM10022262_28790</name>
</gene>
<dbReference type="Gene3D" id="3.40.50.1970">
    <property type="match status" value="1"/>
</dbReference>
<dbReference type="SUPFAM" id="SSF56796">
    <property type="entry name" value="Dehydroquinate synthase-like"/>
    <property type="match status" value="1"/>
</dbReference>
<keyword evidence="2" id="KW-0560">Oxidoreductase</keyword>
<evidence type="ECO:0000313" key="7">
    <source>
        <dbReference type="EMBL" id="GAA4288519.1"/>
    </source>
</evidence>
<dbReference type="RefSeq" id="WP_345042548.1">
    <property type="nucleotide sequence ID" value="NZ_BAABBA010000015.1"/>
</dbReference>
<evidence type="ECO:0000256" key="2">
    <source>
        <dbReference type="ARBA" id="ARBA00023002"/>
    </source>
</evidence>
<dbReference type="EMBL" id="BAABBA010000015">
    <property type="protein sequence ID" value="GAA4288519.1"/>
    <property type="molecule type" value="Genomic_DNA"/>
</dbReference>
<evidence type="ECO:0000256" key="3">
    <source>
        <dbReference type="ARBA" id="ARBA00023027"/>
    </source>
</evidence>
<evidence type="ECO:0000256" key="1">
    <source>
        <dbReference type="ARBA" id="ARBA00007358"/>
    </source>
</evidence>
<keyword evidence="8" id="KW-1185">Reference proteome</keyword>
<feature type="domain" description="Fe-containing alcohol dehydrogenase-like C-terminal" evidence="6">
    <location>
        <begin position="232"/>
        <end position="367"/>
    </location>
</feature>
<dbReference type="InterPro" id="IPR056798">
    <property type="entry name" value="ADH_Fe_C"/>
</dbReference>
<organism evidence="7 8">
    <name type="scientific">Georgenia daeguensis</name>
    <dbReference type="NCBI Taxonomy" id="908355"/>
    <lineage>
        <taxon>Bacteria</taxon>
        <taxon>Bacillati</taxon>
        <taxon>Actinomycetota</taxon>
        <taxon>Actinomycetes</taxon>
        <taxon>Micrococcales</taxon>
        <taxon>Bogoriellaceae</taxon>
        <taxon>Georgenia</taxon>
    </lineage>
</organism>
<dbReference type="InterPro" id="IPR001670">
    <property type="entry name" value="ADH_Fe/GldA"/>
</dbReference>
<name>A0ABP8EX07_9MICO</name>
<protein>
    <submittedName>
        <fullName evidence="7">Maleylacetate reductase</fullName>
    </submittedName>
</protein>